<dbReference type="NCBIfam" id="NF006421">
    <property type="entry name" value="PRK08673.1"/>
    <property type="match status" value="1"/>
</dbReference>
<dbReference type="RefSeq" id="WP_242656301.1">
    <property type="nucleotide sequence ID" value="NZ_FQZM01000023.1"/>
</dbReference>
<dbReference type="PANTHER" id="PTHR43018:SF2">
    <property type="entry name" value="PHOSPHO-2-DEHYDRO-3-DEOXYHEPTONATE ALDOLASE"/>
    <property type="match status" value="1"/>
</dbReference>
<dbReference type="GO" id="GO:0009073">
    <property type="term" value="P:aromatic amino acid family biosynthetic process"/>
    <property type="evidence" value="ECO:0007669"/>
    <property type="project" value="InterPro"/>
</dbReference>
<dbReference type="PANTHER" id="PTHR43018">
    <property type="entry name" value="PHOSPHO-2-DEHYDRO-3-DEOXYHEPTONATE ALDOLASE"/>
    <property type="match status" value="1"/>
</dbReference>
<proteinExistence type="predicted"/>
<dbReference type="NCBIfam" id="NF009239">
    <property type="entry name" value="PRK12595.1"/>
    <property type="match status" value="1"/>
</dbReference>
<evidence type="ECO:0000313" key="4">
    <source>
        <dbReference type="Proteomes" id="UP000184529"/>
    </source>
</evidence>
<dbReference type="GO" id="GO:0016740">
    <property type="term" value="F:transferase activity"/>
    <property type="evidence" value="ECO:0007669"/>
    <property type="project" value="UniProtKB-KW"/>
</dbReference>
<dbReference type="STRING" id="1121432.SAMN02745219_02015"/>
<name>A0A1M6HH68_9FIRM</name>
<sequence length="273" mass="29820">MPAYELAGREHQPQNTVIDLKTCRLGDGQVVIIAGPCAVESEEQMLGLARTLKEMGVHILRGGAFKPRTSPYSFQGLGEEGLRILARARELTGLPVVTEVTDVRYLDLVLKYTDILQIGSRNMQNFDLLREAGRVQHPVLLKRGFAATIEEWLLAAEYILAGGNHKVILCERGIRTFETYTRNTLDINAIPAVKELSHLPVIADPSHGTGRRSLVAPVAKAAVAAGADGLMLEVHPCPQEALSDGSQSLFPEQLGRLMAELRPLAESLGRRLC</sequence>
<dbReference type="Gene3D" id="3.20.20.70">
    <property type="entry name" value="Aldolase class I"/>
    <property type="match status" value="1"/>
</dbReference>
<evidence type="ECO:0000256" key="1">
    <source>
        <dbReference type="ARBA" id="ARBA00022679"/>
    </source>
</evidence>
<dbReference type="EMBL" id="FQZM01000023">
    <property type="protein sequence ID" value="SHJ21469.1"/>
    <property type="molecule type" value="Genomic_DNA"/>
</dbReference>
<dbReference type="NCBIfam" id="TIGR01361">
    <property type="entry name" value="DAHP_synth_Bsub"/>
    <property type="match status" value="1"/>
</dbReference>
<dbReference type="InterPro" id="IPR006268">
    <property type="entry name" value="DAHP_syn_2"/>
</dbReference>
<dbReference type="Proteomes" id="UP000184529">
    <property type="component" value="Unassembled WGS sequence"/>
</dbReference>
<dbReference type="Pfam" id="PF00793">
    <property type="entry name" value="DAHP_synth_1"/>
    <property type="match status" value="1"/>
</dbReference>
<evidence type="ECO:0000313" key="3">
    <source>
        <dbReference type="EMBL" id="SHJ21469.1"/>
    </source>
</evidence>
<dbReference type="AlphaFoldDB" id="A0A1M6HH68"/>
<accession>A0A1M6HH68</accession>
<dbReference type="InterPro" id="IPR013785">
    <property type="entry name" value="Aldolase_TIM"/>
</dbReference>
<protein>
    <submittedName>
        <fullName evidence="3">3-deoxy-D-arabinoheptulosonate-7-phosphate synthase</fullName>
    </submittedName>
</protein>
<dbReference type="SUPFAM" id="SSF51569">
    <property type="entry name" value="Aldolase"/>
    <property type="match status" value="1"/>
</dbReference>
<keyword evidence="4" id="KW-1185">Reference proteome</keyword>
<feature type="domain" description="DAHP synthetase I/KDSA" evidence="2">
    <location>
        <begin position="18"/>
        <end position="258"/>
    </location>
</feature>
<dbReference type="InterPro" id="IPR052899">
    <property type="entry name" value="Class-I_DAHP_synthase"/>
</dbReference>
<keyword evidence="1" id="KW-0808">Transferase</keyword>
<organism evidence="3 4">
    <name type="scientific">Desulfofundulus thermosubterraneus DSM 16057</name>
    <dbReference type="NCBI Taxonomy" id="1121432"/>
    <lineage>
        <taxon>Bacteria</taxon>
        <taxon>Bacillati</taxon>
        <taxon>Bacillota</taxon>
        <taxon>Clostridia</taxon>
        <taxon>Eubacteriales</taxon>
        <taxon>Peptococcaceae</taxon>
        <taxon>Desulfofundulus</taxon>
    </lineage>
</organism>
<reference evidence="4" key="1">
    <citation type="submission" date="2016-11" db="EMBL/GenBank/DDBJ databases">
        <authorList>
            <person name="Varghese N."/>
            <person name="Submissions S."/>
        </authorList>
    </citation>
    <scope>NUCLEOTIDE SEQUENCE [LARGE SCALE GENOMIC DNA]</scope>
    <source>
        <strain evidence="4">DSM 16057</strain>
    </source>
</reference>
<dbReference type="GO" id="GO:0016832">
    <property type="term" value="F:aldehyde-lyase activity"/>
    <property type="evidence" value="ECO:0007669"/>
    <property type="project" value="InterPro"/>
</dbReference>
<evidence type="ECO:0000259" key="2">
    <source>
        <dbReference type="Pfam" id="PF00793"/>
    </source>
</evidence>
<dbReference type="InterPro" id="IPR006218">
    <property type="entry name" value="DAHP1/KDSA"/>
</dbReference>
<gene>
    <name evidence="3" type="ORF">SAMN02745219_02015</name>
</gene>